<feature type="domain" description="Bifunctional inhibitor/plant lipid transfer protein/seed storage helical" evidence="2">
    <location>
        <begin position="6"/>
        <end position="77"/>
    </location>
</feature>
<dbReference type="Proteomes" id="UP001187471">
    <property type="component" value="Unassembled WGS sequence"/>
</dbReference>
<evidence type="ECO:0000313" key="4">
    <source>
        <dbReference type="Proteomes" id="UP001187471"/>
    </source>
</evidence>
<comment type="caution">
    <text evidence="3">The sequence shown here is derived from an EMBL/GenBank/DDBJ whole genome shotgun (WGS) entry which is preliminary data.</text>
</comment>
<keyword evidence="4" id="KW-1185">Reference proteome</keyword>
<dbReference type="AlphaFoldDB" id="A0AA88S136"/>
<accession>A0AA88S136</accession>
<evidence type="ECO:0000259" key="2">
    <source>
        <dbReference type="Pfam" id="PF14368"/>
    </source>
</evidence>
<proteinExistence type="predicted"/>
<evidence type="ECO:0000313" key="3">
    <source>
        <dbReference type="EMBL" id="KAK2993981.1"/>
    </source>
</evidence>
<dbReference type="InterPro" id="IPR016140">
    <property type="entry name" value="Bifunc_inhib/LTP/seed_store"/>
</dbReference>
<feature type="chain" id="PRO_5041678962" description="Bifunctional inhibitor/plant lipid transfer protein/seed storage helical domain-containing protein" evidence="1">
    <location>
        <begin position="20"/>
        <end position="169"/>
    </location>
</feature>
<feature type="signal peptide" evidence="1">
    <location>
        <begin position="1"/>
        <end position="19"/>
    </location>
</feature>
<protein>
    <recommendedName>
        <fullName evidence="2">Bifunctional inhibitor/plant lipid transfer protein/seed storage helical domain-containing protein</fullName>
    </recommendedName>
</protein>
<name>A0AA88S136_9ASTE</name>
<organism evidence="3 4">
    <name type="scientific">Escallonia rubra</name>
    <dbReference type="NCBI Taxonomy" id="112253"/>
    <lineage>
        <taxon>Eukaryota</taxon>
        <taxon>Viridiplantae</taxon>
        <taxon>Streptophyta</taxon>
        <taxon>Embryophyta</taxon>
        <taxon>Tracheophyta</taxon>
        <taxon>Spermatophyta</taxon>
        <taxon>Magnoliopsida</taxon>
        <taxon>eudicotyledons</taxon>
        <taxon>Gunneridae</taxon>
        <taxon>Pentapetalae</taxon>
        <taxon>asterids</taxon>
        <taxon>campanulids</taxon>
        <taxon>Escalloniales</taxon>
        <taxon>Escalloniaceae</taxon>
        <taxon>Escallonia</taxon>
    </lineage>
</organism>
<dbReference type="Pfam" id="PF14368">
    <property type="entry name" value="LTP_2"/>
    <property type="match status" value="1"/>
</dbReference>
<gene>
    <name evidence="3" type="ORF">RJ640_001035</name>
</gene>
<sequence>MVLLVLALLSVWDVKMASAAPSPAECKEEQRLGINACLPVSFGQQPSAACCERVRVSNGECICPAISPRLAVSAMIDSYDLFEAVGGRSLLEASKELISPSSSLFSLALLSQARAQALGHTHICTLTDLHFCFTQGKKKENYSVLIRGKSIPEKWEEARCDRRLECKFQ</sequence>
<dbReference type="EMBL" id="JAVXUO010000255">
    <property type="protein sequence ID" value="KAK2993981.1"/>
    <property type="molecule type" value="Genomic_DNA"/>
</dbReference>
<reference evidence="3" key="1">
    <citation type="submission" date="2022-12" db="EMBL/GenBank/DDBJ databases">
        <title>Draft genome assemblies for two species of Escallonia (Escalloniales).</title>
        <authorList>
            <person name="Chanderbali A."/>
            <person name="Dervinis C."/>
            <person name="Anghel I."/>
            <person name="Soltis D."/>
            <person name="Soltis P."/>
            <person name="Zapata F."/>
        </authorList>
    </citation>
    <scope>NUCLEOTIDE SEQUENCE</scope>
    <source>
        <strain evidence="3">UCBG92.1500</strain>
        <tissue evidence="3">Leaf</tissue>
    </source>
</reference>
<evidence type="ECO:0000256" key="1">
    <source>
        <dbReference type="SAM" id="SignalP"/>
    </source>
</evidence>
<keyword evidence="1" id="KW-0732">Signal</keyword>